<gene>
    <name evidence="8" type="ORF">DK847_19460</name>
</gene>
<evidence type="ECO:0000259" key="7">
    <source>
        <dbReference type="Pfam" id="PF00482"/>
    </source>
</evidence>
<dbReference type="EMBL" id="QKVK01000014">
    <property type="protein sequence ID" value="PZF75178.1"/>
    <property type="molecule type" value="Genomic_DNA"/>
</dbReference>
<keyword evidence="2" id="KW-1003">Cell membrane</keyword>
<evidence type="ECO:0000256" key="6">
    <source>
        <dbReference type="SAM" id="Phobius"/>
    </source>
</evidence>
<evidence type="ECO:0000256" key="2">
    <source>
        <dbReference type="ARBA" id="ARBA00022475"/>
    </source>
</evidence>
<dbReference type="Gene3D" id="1.20.81.30">
    <property type="entry name" value="Type II secretion system (T2SS), domain F"/>
    <property type="match status" value="1"/>
</dbReference>
<dbReference type="Pfam" id="PF00482">
    <property type="entry name" value="T2SSF"/>
    <property type="match status" value="1"/>
</dbReference>
<comment type="caution">
    <text evidence="8">The sequence shown here is derived from an EMBL/GenBank/DDBJ whole genome shotgun (WGS) entry which is preliminary data.</text>
</comment>
<dbReference type="GO" id="GO:0005886">
    <property type="term" value="C:plasma membrane"/>
    <property type="evidence" value="ECO:0007669"/>
    <property type="project" value="UniProtKB-SubCell"/>
</dbReference>
<feature type="transmembrane region" description="Helical" evidence="6">
    <location>
        <begin position="115"/>
        <end position="134"/>
    </location>
</feature>
<dbReference type="RefSeq" id="WP_111200210.1">
    <property type="nucleotide sequence ID" value="NZ_QKVK01000014.1"/>
</dbReference>
<dbReference type="InterPro" id="IPR042094">
    <property type="entry name" value="T2SS_GspF_sf"/>
</dbReference>
<dbReference type="InterPro" id="IPR018076">
    <property type="entry name" value="T2SS_GspF_dom"/>
</dbReference>
<protein>
    <submittedName>
        <fullName evidence="8">Type II secretion system protein F</fullName>
    </submittedName>
</protein>
<feature type="transmembrane region" description="Helical" evidence="6">
    <location>
        <begin position="87"/>
        <end position="109"/>
    </location>
</feature>
<sequence length="320" mass="35157">MDTGFFIRMTFYVCSALALIFLAEALYLGVLAPMRSRRAINRRLKVQNDVSGGEQAMLRLKAERGIKGDVAVMGGLRKMLIQSGLSLTLARFLTIMVLASTALVTGLLVLTTLPAAGSIAIGLLVGMGLPFLVVRHIRNRRRTEFQTQLPDALDVVVRSLRSGHPVPTALMLVGREMADPIGTEFGLTTDELTYGLDLPSALQNLSNRVGVADMSLLVTAVSLQSSAGGNLGEVLENLSRVLRERFQLKRKVRSLSAEGRFSAYGLTILPVAIALAIYFPNPKYYTDVWHLPIFQLVMGALIVWKIIGDIMIYKMINFKY</sequence>
<evidence type="ECO:0000313" key="9">
    <source>
        <dbReference type="Proteomes" id="UP000248795"/>
    </source>
</evidence>
<keyword evidence="3 6" id="KW-0812">Transmembrane</keyword>
<proteinExistence type="predicted"/>
<comment type="subcellular location">
    <subcellularLocation>
        <location evidence="1">Cell membrane</location>
        <topology evidence="1">Multi-pass membrane protein</topology>
    </subcellularLocation>
</comment>
<keyword evidence="4 6" id="KW-1133">Transmembrane helix</keyword>
<feature type="transmembrane region" description="Helical" evidence="6">
    <location>
        <begin position="291"/>
        <end position="313"/>
    </location>
</feature>
<accession>A0A2W2B513</accession>
<evidence type="ECO:0000313" key="8">
    <source>
        <dbReference type="EMBL" id="PZF75178.1"/>
    </source>
</evidence>
<reference evidence="9" key="1">
    <citation type="submission" date="2018-06" db="EMBL/GenBank/DDBJ databases">
        <title>Aestuariibacter litoralis strain KCTC 52945T.</title>
        <authorList>
            <person name="Li X."/>
            <person name="Salam N."/>
            <person name="Li J.-L."/>
            <person name="Chen Y.-M."/>
            <person name="Yang Z.-W."/>
            <person name="Zhang L.-Y."/>
            <person name="Han M.-X."/>
            <person name="Xiao M."/>
            <person name="Li W.-J."/>
        </authorList>
    </citation>
    <scope>NUCLEOTIDE SEQUENCE [LARGE SCALE GENOMIC DNA]</scope>
    <source>
        <strain evidence="9">KCTC 52945</strain>
    </source>
</reference>
<dbReference type="PANTHER" id="PTHR35007:SF1">
    <property type="entry name" value="PILUS ASSEMBLY PROTEIN"/>
    <property type="match status" value="1"/>
</dbReference>
<organism evidence="8 9">
    <name type="scientific">Aestuariivirga litoralis</name>
    <dbReference type="NCBI Taxonomy" id="2650924"/>
    <lineage>
        <taxon>Bacteria</taxon>
        <taxon>Pseudomonadati</taxon>
        <taxon>Pseudomonadota</taxon>
        <taxon>Alphaproteobacteria</taxon>
        <taxon>Hyphomicrobiales</taxon>
        <taxon>Aestuariivirgaceae</taxon>
        <taxon>Aestuariivirga</taxon>
    </lineage>
</organism>
<dbReference type="PANTHER" id="PTHR35007">
    <property type="entry name" value="INTEGRAL MEMBRANE PROTEIN-RELATED"/>
    <property type="match status" value="1"/>
</dbReference>
<evidence type="ECO:0000256" key="3">
    <source>
        <dbReference type="ARBA" id="ARBA00022692"/>
    </source>
</evidence>
<dbReference type="Proteomes" id="UP000248795">
    <property type="component" value="Unassembled WGS sequence"/>
</dbReference>
<feature type="transmembrane region" description="Helical" evidence="6">
    <location>
        <begin position="261"/>
        <end position="279"/>
    </location>
</feature>
<keyword evidence="9" id="KW-1185">Reference proteome</keyword>
<feature type="domain" description="Type II secretion system protein GspF" evidence="7">
    <location>
        <begin position="153"/>
        <end position="277"/>
    </location>
</feature>
<keyword evidence="5 6" id="KW-0472">Membrane</keyword>
<evidence type="ECO:0000256" key="5">
    <source>
        <dbReference type="ARBA" id="ARBA00023136"/>
    </source>
</evidence>
<evidence type="ECO:0000256" key="1">
    <source>
        <dbReference type="ARBA" id="ARBA00004651"/>
    </source>
</evidence>
<evidence type="ECO:0000256" key="4">
    <source>
        <dbReference type="ARBA" id="ARBA00022989"/>
    </source>
</evidence>
<feature type="transmembrane region" description="Helical" evidence="6">
    <location>
        <begin position="6"/>
        <end position="32"/>
    </location>
</feature>
<dbReference type="AlphaFoldDB" id="A0A2W2B513"/>
<name>A0A2W2B513_9HYPH</name>